<reference evidence="1" key="1">
    <citation type="journal article" date="2014" name="Int. J. Syst. Evol. Microbiol.">
        <title>Complete genome sequence of Corynebacterium casei LMG S-19264T (=DSM 44701T), isolated from a smear-ripened cheese.</title>
        <authorList>
            <consortium name="US DOE Joint Genome Institute (JGI-PGF)"/>
            <person name="Walter F."/>
            <person name="Albersmeier A."/>
            <person name="Kalinowski J."/>
            <person name="Ruckert C."/>
        </authorList>
    </citation>
    <scope>NUCLEOTIDE SEQUENCE</scope>
    <source>
        <strain evidence="1">CGMCC 1.15493</strain>
    </source>
</reference>
<dbReference type="EMBL" id="BMJJ01000002">
    <property type="protein sequence ID" value="GGD08242.1"/>
    <property type="molecule type" value="Genomic_DNA"/>
</dbReference>
<dbReference type="SUPFAM" id="SSF53474">
    <property type="entry name" value="alpha/beta-Hydrolases"/>
    <property type="match status" value="1"/>
</dbReference>
<dbReference type="Gene3D" id="3.40.50.1820">
    <property type="entry name" value="alpha/beta hydrolase"/>
    <property type="match status" value="1"/>
</dbReference>
<reference evidence="1" key="2">
    <citation type="submission" date="2020-09" db="EMBL/GenBank/DDBJ databases">
        <authorList>
            <person name="Sun Q."/>
            <person name="Zhou Y."/>
        </authorList>
    </citation>
    <scope>NUCLEOTIDE SEQUENCE</scope>
    <source>
        <strain evidence="1">CGMCC 1.15493</strain>
    </source>
</reference>
<dbReference type="RefSeq" id="WP_188849378.1">
    <property type="nucleotide sequence ID" value="NZ_BMJJ01000002.1"/>
</dbReference>
<proteinExistence type="predicted"/>
<evidence type="ECO:0000313" key="2">
    <source>
        <dbReference type="Proteomes" id="UP000613160"/>
    </source>
</evidence>
<dbReference type="PANTHER" id="PTHR15394:SF3">
    <property type="entry name" value="SERINE HYDROLASE RBBP9"/>
    <property type="match status" value="1"/>
</dbReference>
<organism evidence="1 2">
    <name type="scientific">Aureimonas glaciei</name>
    <dbReference type="NCBI Taxonomy" id="1776957"/>
    <lineage>
        <taxon>Bacteria</taxon>
        <taxon>Pseudomonadati</taxon>
        <taxon>Pseudomonadota</taxon>
        <taxon>Alphaproteobacteria</taxon>
        <taxon>Hyphomicrobiales</taxon>
        <taxon>Aurantimonadaceae</taxon>
        <taxon>Aureimonas</taxon>
    </lineage>
</organism>
<accession>A0A917D8N6</accession>
<keyword evidence="2" id="KW-1185">Reference proteome</keyword>
<name>A0A917D8N6_9HYPH</name>
<dbReference type="InterPro" id="IPR010662">
    <property type="entry name" value="RBBP9/YdeN"/>
</dbReference>
<dbReference type="Pfam" id="PF06821">
    <property type="entry name" value="Ser_hydrolase"/>
    <property type="match status" value="1"/>
</dbReference>
<protein>
    <recommendedName>
        <fullName evidence="3">Serine hydrolase family protein</fullName>
    </recommendedName>
</protein>
<dbReference type="InterPro" id="IPR029058">
    <property type="entry name" value="AB_hydrolase_fold"/>
</dbReference>
<gene>
    <name evidence="1" type="ORF">GCM10011335_08870</name>
</gene>
<evidence type="ECO:0008006" key="3">
    <source>
        <dbReference type="Google" id="ProtNLM"/>
    </source>
</evidence>
<sequence>MPRRVVILHGAHGGPDTNWFPWLGAELESGGVEVVRPRFPTPLGQSLSTWTEAYHLALRPLPPAATVLVGHSLGAAFALRLVEQARDPFAGLFLAAGFVGALGLPDYDTMNQSFFASPFDWPTIRARQGLSVRCWAGDDDPYVPLARSQEIATHLNAPLDIVRGGGHLNGETGFTTFPAMRDAILSAMPSGL</sequence>
<comment type="caution">
    <text evidence="1">The sequence shown here is derived from an EMBL/GenBank/DDBJ whole genome shotgun (WGS) entry which is preliminary data.</text>
</comment>
<dbReference type="AlphaFoldDB" id="A0A917D8N6"/>
<dbReference type="Proteomes" id="UP000613160">
    <property type="component" value="Unassembled WGS sequence"/>
</dbReference>
<dbReference type="GO" id="GO:0016787">
    <property type="term" value="F:hydrolase activity"/>
    <property type="evidence" value="ECO:0007669"/>
    <property type="project" value="InterPro"/>
</dbReference>
<dbReference type="PANTHER" id="PTHR15394">
    <property type="entry name" value="SERINE HYDROLASE RBBP9"/>
    <property type="match status" value="1"/>
</dbReference>
<evidence type="ECO:0000313" key="1">
    <source>
        <dbReference type="EMBL" id="GGD08242.1"/>
    </source>
</evidence>